<dbReference type="EMBL" id="CP009286">
    <property type="protein sequence ID" value="AIQ63972.1"/>
    <property type="molecule type" value="Genomic_DNA"/>
</dbReference>
<sequence length="72" mass="6991">MRMFNLGHNDLNACAARFGGSGAGGRSSGGSSWSSGGNQGAEVQAAVELGAHQAPPVEAKPAVAAVLAGIVN</sequence>
<dbReference type="RefSeq" id="WP_038695889.1">
    <property type="nucleotide sequence ID" value="NZ_CP009286.1"/>
</dbReference>
<gene>
    <name evidence="2" type="ORF">PSTEL_13620</name>
</gene>
<keyword evidence="3" id="KW-1185">Reference proteome</keyword>
<dbReference type="KEGG" id="pste:PSTEL_13620"/>
<dbReference type="HOGENOM" id="CLU_2718590_0_0_9"/>
<evidence type="ECO:0000313" key="2">
    <source>
        <dbReference type="EMBL" id="AIQ63972.1"/>
    </source>
</evidence>
<feature type="region of interest" description="Disordered" evidence="1">
    <location>
        <begin position="21"/>
        <end position="40"/>
    </location>
</feature>
<proteinExistence type="predicted"/>
<accession>A0A089LSW3</accession>
<protein>
    <submittedName>
        <fullName evidence="2">Uncharacterized protein</fullName>
    </submittedName>
</protein>
<dbReference type="AlphaFoldDB" id="A0A089LSW3"/>
<evidence type="ECO:0000313" key="3">
    <source>
        <dbReference type="Proteomes" id="UP000029507"/>
    </source>
</evidence>
<dbReference type="Proteomes" id="UP000029507">
    <property type="component" value="Chromosome"/>
</dbReference>
<dbReference type="STRING" id="169760.PSTEL_13620"/>
<reference evidence="2 3" key="1">
    <citation type="submission" date="2014-08" db="EMBL/GenBank/DDBJ databases">
        <title>Comparative genomics of the Paenibacillus odorifer group.</title>
        <authorList>
            <person name="den Bakker H.C."/>
            <person name="Tsai Y.-C."/>
            <person name="Martin N."/>
            <person name="Korlach J."/>
            <person name="Wiedmann M."/>
        </authorList>
    </citation>
    <scope>NUCLEOTIDE SEQUENCE [LARGE SCALE GENOMIC DNA]</scope>
    <source>
        <strain evidence="2 3">DSM 14472</strain>
    </source>
</reference>
<evidence type="ECO:0000256" key="1">
    <source>
        <dbReference type="SAM" id="MobiDB-lite"/>
    </source>
</evidence>
<organism evidence="2 3">
    <name type="scientific">Paenibacillus stellifer</name>
    <dbReference type="NCBI Taxonomy" id="169760"/>
    <lineage>
        <taxon>Bacteria</taxon>
        <taxon>Bacillati</taxon>
        <taxon>Bacillota</taxon>
        <taxon>Bacilli</taxon>
        <taxon>Bacillales</taxon>
        <taxon>Paenibacillaceae</taxon>
        <taxon>Paenibacillus</taxon>
    </lineage>
</organism>
<name>A0A089LSW3_9BACL</name>